<evidence type="ECO:0000313" key="3">
    <source>
        <dbReference type="Proteomes" id="UP000502297"/>
    </source>
</evidence>
<keyword evidence="1" id="KW-0472">Membrane</keyword>
<evidence type="ECO:0000313" key="2">
    <source>
        <dbReference type="EMBL" id="QIO05744.1"/>
    </source>
</evidence>
<dbReference type="EMBL" id="CP049801">
    <property type="protein sequence ID" value="QIO05744.1"/>
    <property type="molecule type" value="Genomic_DNA"/>
</dbReference>
<dbReference type="Pfam" id="PF19700">
    <property type="entry name" value="DUF6198"/>
    <property type="match status" value="1"/>
</dbReference>
<feature type="transmembrane region" description="Helical" evidence="1">
    <location>
        <begin position="112"/>
        <end position="137"/>
    </location>
</feature>
<dbReference type="Proteomes" id="UP000502297">
    <property type="component" value="Chromosome"/>
</dbReference>
<keyword evidence="1" id="KW-1133">Transmembrane helix</keyword>
<dbReference type="AlphaFoldDB" id="A0A6G8RUZ6"/>
<sequence length="221" mass="24454">MPHLIFYRSLLLLLGISILAFGVVLSIHSHLGTAPISSVPYTFSYLVPLSVGTLTILMHALFIVIQMLLLGRNFQWFQWSQLFMGIIFGFLIDGILNLTASWSFEFYATRLFISLMSCVLTAIGVCLMVKANLILLAGDGLYIAFVKRFGFNLGNCKTVGDCILVSISILSSYLVLHEVVGVREGTIITALLVGSIIRMIKPYFDLIQLDPPLKSSSDLQQ</sequence>
<reference evidence="2 3" key="1">
    <citation type="submission" date="2020-03" db="EMBL/GenBank/DDBJ databases">
        <authorList>
            <person name="Zhu W."/>
        </authorList>
    </citation>
    <scope>NUCLEOTIDE SEQUENCE [LARGE SCALE GENOMIC DNA]</scope>
    <source>
        <strain evidence="2 3">323-1</strain>
    </source>
</reference>
<dbReference type="KEGG" id="asha:G8E00_07145"/>
<dbReference type="InterPro" id="IPR038750">
    <property type="entry name" value="YczE/YyaS-like"/>
</dbReference>
<name>A0A6G8RUZ6_9GAMM</name>
<organism evidence="2 3">
    <name type="scientific">Acinetobacter shaoyimingii</name>
    <dbReference type="NCBI Taxonomy" id="2715164"/>
    <lineage>
        <taxon>Bacteria</taxon>
        <taxon>Pseudomonadati</taxon>
        <taxon>Pseudomonadota</taxon>
        <taxon>Gammaproteobacteria</taxon>
        <taxon>Moraxellales</taxon>
        <taxon>Moraxellaceae</taxon>
        <taxon>Acinetobacter</taxon>
    </lineage>
</organism>
<dbReference type="PANTHER" id="PTHR40078:SF1">
    <property type="entry name" value="INTEGRAL MEMBRANE PROTEIN"/>
    <property type="match status" value="1"/>
</dbReference>
<keyword evidence="3" id="KW-1185">Reference proteome</keyword>
<feature type="transmembrane region" description="Helical" evidence="1">
    <location>
        <begin position="82"/>
        <end position="100"/>
    </location>
</feature>
<protein>
    <submittedName>
        <fullName evidence="2">YitT family protein</fullName>
    </submittedName>
</protein>
<evidence type="ECO:0000256" key="1">
    <source>
        <dbReference type="SAM" id="Phobius"/>
    </source>
</evidence>
<feature type="transmembrane region" description="Helical" evidence="1">
    <location>
        <begin position="42"/>
        <end position="70"/>
    </location>
</feature>
<accession>A0A6G8RUZ6</accession>
<gene>
    <name evidence="2" type="ORF">G8E00_07145</name>
</gene>
<proteinExistence type="predicted"/>
<keyword evidence="1" id="KW-0812">Transmembrane</keyword>
<dbReference type="RefSeq" id="WP_166223121.1">
    <property type="nucleotide sequence ID" value="NZ_CP049801.1"/>
</dbReference>
<dbReference type="PANTHER" id="PTHR40078">
    <property type="entry name" value="INTEGRAL MEMBRANE PROTEIN-RELATED"/>
    <property type="match status" value="1"/>
</dbReference>